<sequence>MRQCMKFFPLLALLVVSLTGTATVKAATGLNPPVKLVWHYYKVTNTCDDAEAYIRHQVEKFYKNDTSIAPKLLRLLYSDCMVNGCDASVLLQGPNSERTAPQNRGLGGFVIIDKIKQVLESRCPGVVSCADILNLATRDAVHMAGAPSYPVFTGRRDGGALTADAVDLPSPSISVEESLSYFNSKGLDVLDMTTLLGAHSMGKTHCSHIVNRLYNFKNTGKPDPTMNTTLVSQLQYLCPPRTQKGQTDPLVYLNPDSGSSNRFSSSYYSRVLSHNAVLGVDQQLLYNEDSKEITQEFAAGFEDFRKSFALAMSRMGSINVLTGKAGEIRRDCRVTNANYEYRHVPNTEDEGSCFAPRRTFHSHLLNPIAPRSGLLKCNNDYFTRKCVRKSRTQAIAEYLGSASDPKKPSYHPSEEIRAYLPENPGDSRLPPAETARTIIEVNKKGTLMLSGLLGIGLHENILWPDIPYVTDQHGNIYFQVKENEDIMQTVVTSDNNYVQVIVGFDTMEMIKDMELSTPSGIGFEIEDIQDGITEVDDENKTDEDKDDEEWVAVLEEGDEDDDYVSDSDESLGDWANLETMRTCHPMYFARRIAEVASKDPLNWMEQPSAGLAIQGLLSRVFVKDHSDISAPKSTSTDHNNEGEKSEDIDETDKILQLENSRNAVSYYKLEMNKIQLITAQGRQTEVEVGDVRKAQPDAIALASDGIVRRLEEDGDNKLTEALKSLCWRHKGIEAEEVKLIGIDSLGFDLRLCSGMEIETLRFAFLTRKWSELPPEILHSISLRIDNSFDLIHFRSVCSSWRSSSILFRPKTSLRCSLLVYSSGYGDDRYILSRSVYLLKSSDLNGPRYWLFKLQEKENGDIVLHSLFLRRNTDEYRCSYPTFSLDLLRC</sequence>
<feature type="site" description="Transition state stabilizer" evidence="14">
    <location>
        <position position="74"/>
    </location>
</feature>
<organism evidence="19">
    <name type="scientific">Brassica napus</name>
    <name type="common">Rape</name>
    <dbReference type="NCBI Taxonomy" id="3708"/>
    <lineage>
        <taxon>Eukaryota</taxon>
        <taxon>Viridiplantae</taxon>
        <taxon>Streptophyta</taxon>
        <taxon>Embryophyta</taxon>
        <taxon>Tracheophyta</taxon>
        <taxon>Spermatophyta</taxon>
        <taxon>Magnoliopsida</taxon>
        <taxon>eudicotyledons</taxon>
        <taxon>Gunneridae</taxon>
        <taxon>Pentapetalae</taxon>
        <taxon>rosids</taxon>
        <taxon>malvids</taxon>
        <taxon>Brassicales</taxon>
        <taxon>Brassicaceae</taxon>
        <taxon>Brassiceae</taxon>
        <taxon>Brassica</taxon>
    </lineage>
</organism>
<dbReference type="EC" id="1.11.1.7" evidence="3"/>
<feature type="binding site" evidence="13">
    <location>
        <position position="88"/>
    </location>
    <ligand>
        <name>Ca(2+)</name>
        <dbReference type="ChEBI" id="CHEBI:29108"/>
        <label>1</label>
    </ligand>
</feature>
<feature type="signal peptide" evidence="17">
    <location>
        <begin position="1"/>
        <end position="26"/>
    </location>
</feature>
<keyword evidence="4" id="KW-0575">Peroxidase</keyword>
<dbReference type="PRINTS" id="PR00461">
    <property type="entry name" value="PLPEROXIDASE"/>
</dbReference>
<gene>
    <name evidence="19" type="ORF">DARMORV10_A06P34830.1</name>
</gene>
<accession>A0A816T6T1</accession>
<dbReference type="PROSITE" id="PS50873">
    <property type="entry name" value="PEROXIDASE_4"/>
    <property type="match status" value="1"/>
</dbReference>
<dbReference type="InterPro" id="IPR000823">
    <property type="entry name" value="Peroxidase_pln"/>
</dbReference>
<dbReference type="PANTHER" id="PTHR31517">
    <property type="match status" value="1"/>
</dbReference>
<evidence type="ECO:0000256" key="16">
    <source>
        <dbReference type="SAM" id="MobiDB-lite"/>
    </source>
</evidence>
<evidence type="ECO:0000256" key="8">
    <source>
        <dbReference type="ARBA" id="ARBA00022837"/>
    </source>
</evidence>
<dbReference type="InterPro" id="IPR037119">
    <property type="entry name" value="Haem_oxidase_HugZ-like_sf"/>
</dbReference>
<evidence type="ECO:0000256" key="13">
    <source>
        <dbReference type="PIRSR" id="PIRSR600823-3"/>
    </source>
</evidence>
<dbReference type="FunFam" id="1.10.420.10:FF:000007">
    <property type="entry name" value="Peroxidase"/>
    <property type="match status" value="1"/>
</dbReference>
<dbReference type="AlphaFoldDB" id="A0A816T6T1"/>
<keyword evidence="9" id="KW-0560">Oxidoreductase</keyword>
<name>A0A816T6T1_BRANA</name>
<evidence type="ECO:0000256" key="12">
    <source>
        <dbReference type="PIRSR" id="PIRSR600823-2"/>
    </source>
</evidence>
<dbReference type="GO" id="GO:0140825">
    <property type="term" value="F:lactoperoxidase activity"/>
    <property type="evidence" value="ECO:0007669"/>
    <property type="project" value="UniProtKB-EC"/>
</dbReference>
<comment type="catalytic activity">
    <reaction evidence="1">
        <text>2 a phenolic donor + H2O2 = 2 a phenolic radical donor + 2 H2O</text>
        <dbReference type="Rhea" id="RHEA:56136"/>
        <dbReference type="ChEBI" id="CHEBI:15377"/>
        <dbReference type="ChEBI" id="CHEBI:16240"/>
        <dbReference type="ChEBI" id="CHEBI:139520"/>
        <dbReference type="ChEBI" id="CHEBI:139521"/>
        <dbReference type="EC" id="1.11.1.7"/>
    </reaction>
</comment>
<evidence type="ECO:0000259" key="18">
    <source>
        <dbReference type="PROSITE" id="PS50873"/>
    </source>
</evidence>
<evidence type="ECO:0000256" key="5">
    <source>
        <dbReference type="ARBA" id="ARBA00022617"/>
    </source>
</evidence>
<feature type="binding site" evidence="12">
    <location>
        <position position="169"/>
    </location>
    <ligand>
        <name>substrate</name>
    </ligand>
</feature>
<keyword evidence="10 13" id="KW-0408">Iron</keyword>
<feature type="region of interest" description="Disordered" evidence="16">
    <location>
        <begin position="628"/>
        <end position="651"/>
    </location>
</feature>
<evidence type="ECO:0000256" key="17">
    <source>
        <dbReference type="SAM" id="SignalP"/>
    </source>
</evidence>
<comment type="cofactor">
    <cofactor evidence="13">
        <name>Ca(2+)</name>
        <dbReference type="ChEBI" id="CHEBI:29108"/>
    </cofactor>
    <text evidence="13">Binds 2 calcium ions per subunit.</text>
</comment>
<dbReference type="GO" id="GO:0046872">
    <property type="term" value="F:metal ion binding"/>
    <property type="evidence" value="ECO:0007669"/>
    <property type="project" value="UniProtKB-KW"/>
</dbReference>
<comment type="similarity">
    <text evidence="2">Belongs to the peroxidase family. Ascorbate peroxidase subfamily.</text>
</comment>
<evidence type="ECO:0000256" key="2">
    <source>
        <dbReference type="ARBA" id="ARBA00006873"/>
    </source>
</evidence>
<keyword evidence="8 13" id="KW-0106">Calcium</keyword>
<dbReference type="Gene3D" id="1.10.520.10">
    <property type="match status" value="1"/>
</dbReference>
<feature type="binding site" description="axial binding residue" evidence="13">
    <location>
        <position position="199"/>
    </location>
    <ligand>
        <name>heme b</name>
        <dbReference type="ChEBI" id="CHEBI:60344"/>
    </ligand>
    <ligandPart>
        <name>Fe</name>
        <dbReference type="ChEBI" id="CHEBI:18248"/>
    </ligandPart>
</feature>
<dbReference type="InterPro" id="IPR010255">
    <property type="entry name" value="Haem_peroxidase_sf"/>
</dbReference>
<dbReference type="InterPro" id="IPR002016">
    <property type="entry name" value="Haem_peroxidase"/>
</dbReference>
<evidence type="ECO:0000256" key="9">
    <source>
        <dbReference type="ARBA" id="ARBA00023002"/>
    </source>
</evidence>
<dbReference type="SUPFAM" id="SSF48113">
    <property type="entry name" value="Heme-dependent peroxidases"/>
    <property type="match status" value="1"/>
</dbReference>
<feature type="disulfide bond" evidence="15">
    <location>
        <begin position="129"/>
        <end position="332"/>
    </location>
</feature>
<feature type="disulfide bond" evidence="15">
    <location>
        <begin position="206"/>
        <end position="238"/>
    </location>
</feature>
<dbReference type="Proteomes" id="UP001295469">
    <property type="component" value="Chromosome A06"/>
</dbReference>
<evidence type="ECO:0000256" key="11">
    <source>
        <dbReference type="ARBA" id="ARBA00023157"/>
    </source>
</evidence>
<feature type="binding site" evidence="13">
    <location>
        <position position="256"/>
    </location>
    <ligand>
        <name>Ca(2+)</name>
        <dbReference type="ChEBI" id="CHEBI:29108"/>
        <label>2</label>
    </ligand>
</feature>
<evidence type="ECO:0000256" key="4">
    <source>
        <dbReference type="ARBA" id="ARBA00022559"/>
    </source>
</evidence>
<dbReference type="PROSITE" id="PS00435">
    <property type="entry name" value="PEROXIDASE_1"/>
    <property type="match status" value="1"/>
</dbReference>
<dbReference type="GO" id="GO:0006979">
    <property type="term" value="P:response to oxidative stress"/>
    <property type="evidence" value="ECO:0007669"/>
    <property type="project" value="InterPro"/>
</dbReference>
<feature type="disulfide bond" evidence="15">
    <location>
        <begin position="80"/>
        <end position="85"/>
    </location>
</feature>
<dbReference type="PANTHER" id="PTHR31517:SF84">
    <property type="entry name" value="PEROXIDASE"/>
    <property type="match status" value="1"/>
</dbReference>
<dbReference type="SUPFAM" id="SSF50475">
    <property type="entry name" value="FMN-binding split barrel"/>
    <property type="match status" value="1"/>
</dbReference>
<evidence type="ECO:0000256" key="3">
    <source>
        <dbReference type="ARBA" id="ARBA00012313"/>
    </source>
</evidence>
<keyword evidence="11 15" id="KW-1015">Disulfide bond</keyword>
<feature type="disulfide bond" evidence="15">
    <location>
        <begin position="47"/>
        <end position="123"/>
    </location>
</feature>
<dbReference type="EMBL" id="HG994360">
    <property type="protein sequence ID" value="CAF2088751.1"/>
    <property type="molecule type" value="Genomic_DNA"/>
</dbReference>
<keyword evidence="7 17" id="KW-0732">Signal</keyword>
<feature type="binding site" evidence="13">
    <location>
        <position position="82"/>
    </location>
    <ligand>
        <name>Ca(2+)</name>
        <dbReference type="ChEBI" id="CHEBI:29108"/>
        <label>1</label>
    </ligand>
</feature>
<feature type="binding site" evidence="13">
    <location>
        <position position="84"/>
    </location>
    <ligand>
        <name>Ca(2+)</name>
        <dbReference type="ChEBI" id="CHEBI:29108"/>
        <label>1</label>
    </ligand>
</feature>
<evidence type="ECO:0000256" key="7">
    <source>
        <dbReference type="ARBA" id="ARBA00022729"/>
    </source>
</evidence>
<dbReference type="Gene3D" id="3.20.180.10">
    <property type="entry name" value="PNP-oxidase-like"/>
    <property type="match status" value="1"/>
</dbReference>
<evidence type="ECO:0000256" key="15">
    <source>
        <dbReference type="PIRSR" id="PIRSR600823-5"/>
    </source>
</evidence>
<evidence type="ECO:0000256" key="14">
    <source>
        <dbReference type="PIRSR" id="PIRSR600823-4"/>
    </source>
</evidence>
<feature type="compositionally biased region" description="Basic and acidic residues" evidence="16">
    <location>
        <begin position="638"/>
        <end position="651"/>
    </location>
</feature>
<reference evidence="19" key="1">
    <citation type="submission" date="2021-01" db="EMBL/GenBank/DDBJ databases">
        <authorList>
            <consortium name="Genoscope - CEA"/>
            <person name="William W."/>
        </authorList>
    </citation>
    <scope>NUCLEOTIDE SEQUENCE</scope>
</reference>
<dbReference type="InterPro" id="IPR019793">
    <property type="entry name" value="Peroxidases_heam-ligand_BS"/>
</dbReference>
<dbReference type="InterPro" id="IPR033905">
    <property type="entry name" value="Secretory_peroxidase"/>
</dbReference>
<feature type="chain" id="PRO_5032582502" description="peroxidase" evidence="17">
    <location>
        <begin position="27"/>
        <end position="889"/>
    </location>
</feature>
<dbReference type="Gene3D" id="1.10.420.10">
    <property type="entry name" value="Peroxidase, domain 2"/>
    <property type="match status" value="1"/>
</dbReference>
<evidence type="ECO:0000256" key="6">
    <source>
        <dbReference type="ARBA" id="ARBA00022723"/>
    </source>
</evidence>
<feature type="binding site" evidence="13">
    <location>
        <position position="79"/>
    </location>
    <ligand>
        <name>Ca(2+)</name>
        <dbReference type="ChEBI" id="CHEBI:29108"/>
        <label>1</label>
    </ligand>
</feature>
<comment type="cofactor">
    <cofactor evidence="13">
        <name>heme b</name>
        <dbReference type="ChEBI" id="CHEBI:60344"/>
    </cofactor>
    <text evidence="13">Binds 1 heme b (iron(II)-protoporphyrin IX) group per subunit.</text>
</comment>
<feature type="binding site" evidence="13">
    <location>
        <position position="86"/>
    </location>
    <ligand>
        <name>Ca(2+)</name>
        <dbReference type="ChEBI" id="CHEBI:29108"/>
        <label>1</label>
    </ligand>
</feature>
<dbReference type="PRINTS" id="PR00458">
    <property type="entry name" value="PEROXIDASE"/>
</dbReference>
<dbReference type="GO" id="GO:0042744">
    <property type="term" value="P:hydrogen peroxide catabolic process"/>
    <property type="evidence" value="ECO:0007669"/>
    <property type="project" value="InterPro"/>
</dbReference>
<proteinExistence type="inferred from homology"/>
<keyword evidence="6 13" id="KW-0479">Metal-binding</keyword>
<protein>
    <recommendedName>
        <fullName evidence="3">peroxidase</fullName>
        <ecNumber evidence="3">1.11.1.7</ecNumber>
    </recommendedName>
</protein>
<feature type="binding site" evidence="13">
    <location>
        <position position="97"/>
    </location>
    <ligand>
        <name>Ca(2+)</name>
        <dbReference type="ChEBI" id="CHEBI:29108"/>
        <label>1</label>
    </ligand>
</feature>
<dbReference type="GO" id="GO:0020037">
    <property type="term" value="F:heme binding"/>
    <property type="evidence" value="ECO:0007669"/>
    <property type="project" value="InterPro"/>
</dbReference>
<dbReference type="Pfam" id="PF00141">
    <property type="entry name" value="peroxidase"/>
    <property type="match status" value="1"/>
</dbReference>
<feature type="domain" description="Plant heme peroxidase family profile" evidence="18">
    <location>
        <begin position="35"/>
        <end position="336"/>
    </location>
</feature>
<evidence type="ECO:0000256" key="10">
    <source>
        <dbReference type="ARBA" id="ARBA00023004"/>
    </source>
</evidence>
<evidence type="ECO:0000313" key="19">
    <source>
        <dbReference type="EMBL" id="CAF2088751.1"/>
    </source>
</evidence>
<dbReference type="CDD" id="cd00693">
    <property type="entry name" value="secretory_peroxidase"/>
    <property type="match status" value="1"/>
</dbReference>
<evidence type="ECO:0000256" key="1">
    <source>
        <dbReference type="ARBA" id="ARBA00000189"/>
    </source>
</evidence>
<keyword evidence="5" id="KW-0349">Heme</keyword>